<dbReference type="EMBL" id="GBHO01033073">
    <property type="protein sequence ID" value="JAG10531.1"/>
    <property type="molecule type" value="Transcribed_RNA"/>
</dbReference>
<reference evidence="2" key="1">
    <citation type="journal article" date="2014" name="PLoS ONE">
        <title>Transcriptome-Based Identification of ABC Transporters in the Western Tarnished Plant Bug Lygus hesperus.</title>
        <authorList>
            <person name="Hull J.J."/>
            <person name="Chaney K."/>
            <person name="Geib S.M."/>
            <person name="Fabrick J.A."/>
            <person name="Brent C.S."/>
            <person name="Walsh D."/>
            <person name="Lavine L.C."/>
        </authorList>
    </citation>
    <scope>NUCLEOTIDE SEQUENCE</scope>
</reference>
<evidence type="ECO:0000313" key="2">
    <source>
        <dbReference type="EMBL" id="JAG10531.1"/>
    </source>
</evidence>
<sequence length="148" mass="15987">MEKVKQSSQIASIAREDDEEGDHLTDLLTIPSNTTTNDSTTLSVYSTLPSTNDAGAANASLDSMNRLSTTWQDEKDKLLQQIVSLQSEIEMLKSTATTLGSEQRTVEHRYKVPPCPDLFDEGVVTSAEPVEMVEFVAVDGAVSSSSSS</sequence>
<name>A0A0A9WSY4_LYGHE</name>
<accession>A0A0A9WSY4</accession>
<reference evidence="2" key="2">
    <citation type="submission" date="2014-07" db="EMBL/GenBank/DDBJ databases">
        <authorList>
            <person name="Hull J."/>
        </authorList>
    </citation>
    <scope>NUCLEOTIDE SEQUENCE</scope>
</reference>
<feature type="region of interest" description="Disordered" evidence="1">
    <location>
        <begin position="1"/>
        <end position="41"/>
    </location>
</feature>
<dbReference type="AlphaFoldDB" id="A0A0A9WSY4"/>
<feature type="compositionally biased region" description="Polar residues" evidence="1">
    <location>
        <begin position="1"/>
        <end position="11"/>
    </location>
</feature>
<gene>
    <name evidence="2" type="primary">ylbO</name>
    <name evidence="2" type="ORF">CM83_5681</name>
</gene>
<evidence type="ECO:0000256" key="1">
    <source>
        <dbReference type="SAM" id="MobiDB-lite"/>
    </source>
</evidence>
<proteinExistence type="predicted"/>
<organism evidence="2">
    <name type="scientific">Lygus hesperus</name>
    <name type="common">Western plant bug</name>
    <dbReference type="NCBI Taxonomy" id="30085"/>
    <lineage>
        <taxon>Eukaryota</taxon>
        <taxon>Metazoa</taxon>
        <taxon>Ecdysozoa</taxon>
        <taxon>Arthropoda</taxon>
        <taxon>Hexapoda</taxon>
        <taxon>Insecta</taxon>
        <taxon>Pterygota</taxon>
        <taxon>Neoptera</taxon>
        <taxon>Paraneoptera</taxon>
        <taxon>Hemiptera</taxon>
        <taxon>Heteroptera</taxon>
        <taxon>Panheteroptera</taxon>
        <taxon>Cimicomorpha</taxon>
        <taxon>Miridae</taxon>
        <taxon>Mirini</taxon>
        <taxon>Lygus</taxon>
    </lineage>
</organism>
<protein>
    <submittedName>
        <fullName evidence="2">Uncharacterized protein ylbO</fullName>
    </submittedName>
</protein>
<feature type="compositionally biased region" description="Low complexity" evidence="1">
    <location>
        <begin position="32"/>
        <end position="41"/>
    </location>
</feature>
<feature type="non-terminal residue" evidence="2">
    <location>
        <position position="148"/>
    </location>
</feature>